<dbReference type="InterPro" id="IPR050299">
    <property type="entry name" value="YjjX_NTPase"/>
</dbReference>
<dbReference type="PANTHER" id="PTHR34699">
    <property type="match status" value="1"/>
</dbReference>
<keyword evidence="7 11" id="KW-0464">Manganese</keyword>
<feature type="binding site" evidence="11">
    <location>
        <begin position="7"/>
        <end position="12"/>
    </location>
    <ligand>
        <name>substrate</name>
    </ligand>
</feature>
<dbReference type="GO" id="GO:0009117">
    <property type="term" value="P:nucleotide metabolic process"/>
    <property type="evidence" value="ECO:0007669"/>
    <property type="project" value="UniProtKB-KW"/>
</dbReference>
<evidence type="ECO:0000256" key="1">
    <source>
        <dbReference type="ARBA" id="ARBA00001936"/>
    </source>
</evidence>
<organism evidence="13 14">
    <name type="scientific">Fraserbacteria sp. (strain RBG_16_55_9)</name>
    <dbReference type="NCBI Taxonomy" id="1817864"/>
    <lineage>
        <taxon>Bacteria</taxon>
        <taxon>Candidatus Fraseribacteriota</taxon>
    </lineage>
</organism>
<accession>A0A1F5USS9</accession>
<comment type="subunit">
    <text evidence="11">Homodimer.</text>
</comment>
<feature type="binding site" evidence="11">
    <location>
        <position position="63"/>
    </location>
    <ligand>
        <name>Mg(2+)</name>
        <dbReference type="ChEBI" id="CHEBI:18420"/>
    </ligand>
</feature>
<evidence type="ECO:0000256" key="3">
    <source>
        <dbReference type="ARBA" id="ARBA00022741"/>
    </source>
</evidence>
<keyword evidence="6 11" id="KW-0546">Nucleotide metabolism</keyword>
<name>A0A1F5USS9_FRAXR</name>
<dbReference type="EC" id="3.6.1.73" evidence="11"/>
<comment type="catalytic activity">
    <reaction evidence="8 11">
        <text>ITP + H2O = IDP + phosphate + H(+)</text>
        <dbReference type="Rhea" id="RHEA:28330"/>
        <dbReference type="ChEBI" id="CHEBI:15377"/>
        <dbReference type="ChEBI" id="CHEBI:15378"/>
        <dbReference type="ChEBI" id="CHEBI:43474"/>
        <dbReference type="ChEBI" id="CHEBI:58280"/>
        <dbReference type="ChEBI" id="CHEBI:61402"/>
        <dbReference type="EC" id="3.6.1.73"/>
    </reaction>
</comment>
<evidence type="ECO:0000256" key="2">
    <source>
        <dbReference type="ARBA" id="ARBA00022723"/>
    </source>
</evidence>
<protein>
    <recommendedName>
        <fullName evidence="11">Probable inosine/xanthosine triphosphatase</fullName>
        <shortName evidence="11">ITPase/XTPase</shortName>
        <ecNumber evidence="11">3.6.1.73</ecNumber>
    </recommendedName>
    <alternativeName>
        <fullName evidence="11">Non-canonical purine NTP phosphatase</fullName>
    </alternativeName>
    <alternativeName>
        <fullName evidence="11">Non-standard purine NTP phosphatase</fullName>
    </alternativeName>
    <alternativeName>
        <fullName evidence="11">Nucleoside-triphosphate phosphatase</fullName>
        <shortName evidence="11">NTPase</shortName>
    </alternativeName>
</protein>
<dbReference type="Pfam" id="PF01931">
    <property type="entry name" value="NTPase_I-T"/>
    <property type="match status" value="1"/>
</dbReference>
<dbReference type="PANTHER" id="PTHR34699:SF2">
    <property type="entry name" value="NON-CANONICAL PURINE NTP PHOSPHATASE_PRRC1 DOMAIN-CONTAINING PROTEIN"/>
    <property type="match status" value="1"/>
</dbReference>
<evidence type="ECO:0000256" key="4">
    <source>
        <dbReference type="ARBA" id="ARBA00022801"/>
    </source>
</evidence>
<comment type="catalytic activity">
    <reaction evidence="9 11">
        <text>XTP + H2O = XDP + phosphate + H(+)</text>
        <dbReference type="Rhea" id="RHEA:28406"/>
        <dbReference type="ChEBI" id="CHEBI:15377"/>
        <dbReference type="ChEBI" id="CHEBI:15378"/>
        <dbReference type="ChEBI" id="CHEBI:43474"/>
        <dbReference type="ChEBI" id="CHEBI:59884"/>
        <dbReference type="ChEBI" id="CHEBI:61314"/>
        <dbReference type="EC" id="3.6.1.73"/>
    </reaction>
</comment>
<comment type="function">
    <text evidence="11">Phosphatase that hydrolyzes non-canonical purine nucleotides such as XTP and ITP to their respective diphosphate derivatives. Probably excludes non-canonical purines from DNA/RNA precursor pool, thus preventing their incorporation into DNA/RNA and avoiding chromosomal lesions.</text>
</comment>
<comment type="cofactor">
    <cofactor evidence="1">
        <name>Mn(2+)</name>
        <dbReference type="ChEBI" id="CHEBI:29035"/>
    </cofactor>
</comment>
<comment type="cofactor">
    <cofactor evidence="11">
        <name>Mg(2+)</name>
        <dbReference type="ChEBI" id="CHEBI:18420"/>
    </cofactor>
    <cofactor evidence="11">
        <name>Mn(2+)</name>
        <dbReference type="ChEBI" id="CHEBI:29035"/>
    </cofactor>
    <text evidence="11">Binds 1 divalent metal cation per subunit; can use either Mg(2+) or Mn(2+).</text>
</comment>
<evidence type="ECO:0000256" key="10">
    <source>
        <dbReference type="ARBA" id="ARBA00060855"/>
    </source>
</evidence>
<feature type="binding site" evidence="11">
    <location>
        <begin position="63"/>
        <end position="64"/>
    </location>
    <ligand>
        <name>substrate</name>
    </ligand>
</feature>
<dbReference type="Gene3D" id="3.90.950.10">
    <property type="match status" value="1"/>
</dbReference>
<evidence type="ECO:0000259" key="12">
    <source>
        <dbReference type="Pfam" id="PF01931"/>
    </source>
</evidence>
<dbReference type="Proteomes" id="UP000179157">
    <property type="component" value="Unassembled WGS sequence"/>
</dbReference>
<evidence type="ECO:0000313" key="13">
    <source>
        <dbReference type="EMBL" id="OGF54214.1"/>
    </source>
</evidence>
<keyword evidence="5 11" id="KW-0460">Magnesium</keyword>
<evidence type="ECO:0000256" key="5">
    <source>
        <dbReference type="ARBA" id="ARBA00022842"/>
    </source>
</evidence>
<dbReference type="InterPro" id="IPR029001">
    <property type="entry name" value="ITPase-like_fam"/>
</dbReference>
<dbReference type="GO" id="GO:0046872">
    <property type="term" value="F:metal ion binding"/>
    <property type="evidence" value="ECO:0007669"/>
    <property type="project" value="UniProtKB-KW"/>
</dbReference>
<comment type="similarity">
    <text evidence="10 11">Belongs to the YjjX NTPase family.</text>
</comment>
<comment type="caution">
    <text evidence="11">Lacks conserved residue(s) required for the propagation of feature annotation.</text>
</comment>
<evidence type="ECO:0000313" key="14">
    <source>
        <dbReference type="Proteomes" id="UP000179157"/>
    </source>
</evidence>
<evidence type="ECO:0000256" key="9">
    <source>
        <dbReference type="ARBA" id="ARBA00048781"/>
    </source>
</evidence>
<dbReference type="HAMAP" id="MF_00648">
    <property type="entry name" value="Non_canon_purine_NTPase_YjjX"/>
    <property type="match status" value="1"/>
</dbReference>
<proteinExistence type="inferred from homology"/>
<dbReference type="GO" id="GO:0103023">
    <property type="term" value="F:ITPase activity"/>
    <property type="evidence" value="ECO:0007669"/>
    <property type="project" value="UniProtKB-EC"/>
</dbReference>
<dbReference type="InterPro" id="IPR002786">
    <property type="entry name" value="Non_canon_purine_NTPase"/>
</dbReference>
<keyword evidence="3 11" id="KW-0547">Nucleotide-binding</keyword>
<dbReference type="EMBL" id="MFGX01000086">
    <property type="protein sequence ID" value="OGF54214.1"/>
    <property type="molecule type" value="Genomic_DNA"/>
</dbReference>
<evidence type="ECO:0000256" key="6">
    <source>
        <dbReference type="ARBA" id="ARBA00023080"/>
    </source>
</evidence>
<dbReference type="GO" id="GO:0000166">
    <property type="term" value="F:nucleotide binding"/>
    <property type="evidence" value="ECO:0007669"/>
    <property type="project" value="UniProtKB-KW"/>
</dbReference>
<gene>
    <name evidence="13" type="ORF">A2Z21_06270</name>
</gene>
<comment type="caution">
    <text evidence="13">The sequence shown here is derived from an EMBL/GenBank/DDBJ whole genome shotgun (WGS) entry which is preliminary data.</text>
</comment>
<dbReference type="InterPro" id="IPR026533">
    <property type="entry name" value="NTPase/PRRC1"/>
</dbReference>
<dbReference type="NCBIfam" id="TIGR00258">
    <property type="entry name" value="inosine/xanthosine triphosphatase"/>
    <property type="match status" value="1"/>
</dbReference>
<dbReference type="FunFam" id="3.90.950.10:FF:000002">
    <property type="entry name" value="Inosine/xanthosine triphosphatase"/>
    <property type="match status" value="1"/>
</dbReference>
<reference evidence="13 14" key="1">
    <citation type="journal article" date="2016" name="Nat. Commun.">
        <title>Thousands of microbial genomes shed light on interconnected biogeochemical processes in an aquifer system.</title>
        <authorList>
            <person name="Anantharaman K."/>
            <person name="Brown C.T."/>
            <person name="Hug L.A."/>
            <person name="Sharon I."/>
            <person name="Castelle C.J."/>
            <person name="Probst A.J."/>
            <person name="Thomas B.C."/>
            <person name="Singh A."/>
            <person name="Wilkins M.J."/>
            <person name="Karaoz U."/>
            <person name="Brodie E.L."/>
            <person name="Williams K.H."/>
            <person name="Hubbard S.S."/>
            <person name="Banfield J.F."/>
        </authorList>
    </citation>
    <scope>NUCLEOTIDE SEQUENCE [LARGE SCALE GENOMIC DNA]</scope>
    <source>
        <strain evidence="14">RBG_16_55_9</strain>
    </source>
</reference>
<evidence type="ECO:0000256" key="7">
    <source>
        <dbReference type="ARBA" id="ARBA00023211"/>
    </source>
</evidence>
<dbReference type="SUPFAM" id="SSF52972">
    <property type="entry name" value="ITPase-like"/>
    <property type="match status" value="1"/>
</dbReference>
<sequence>MRVHVGSSNTVKPEAVRHMFARAFPGEPLDVKLFAVSSPIPEQPFNEDVLRGARERAKEAIQDADYGVGVEAGLIWNEIHRVYFDVQYCAIVDQQGKATVGHGSGFVYPQRIIQAALSGQTVGQAMTEWTGIARIGHQMGAIGYLSNGLLDRTELTEQAVLMALLPRIRPDLYGDL</sequence>
<dbReference type="GO" id="GO:0006772">
    <property type="term" value="P:thiamine metabolic process"/>
    <property type="evidence" value="ECO:0007669"/>
    <property type="project" value="TreeGrafter"/>
</dbReference>
<keyword evidence="2 11" id="KW-0479">Metal-binding</keyword>
<feature type="domain" description="Non-canonical purine NTP phosphatase/PRRC1" evidence="12">
    <location>
        <begin position="6"/>
        <end position="168"/>
    </location>
</feature>
<evidence type="ECO:0000256" key="8">
    <source>
        <dbReference type="ARBA" id="ARBA00048174"/>
    </source>
</evidence>
<dbReference type="AlphaFoldDB" id="A0A1F5USS9"/>
<keyword evidence="4 11" id="KW-0378">Hydrolase</keyword>
<evidence type="ECO:0000256" key="11">
    <source>
        <dbReference type="HAMAP-Rule" id="MF_00648"/>
    </source>
</evidence>
<dbReference type="STRING" id="1817864.A2Z21_06270"/>